<keyword evidence="15" id="KW-1185">Reference proteome</keyword>
<dbReference type="GO" id="GO:0005576">
    <property type="term" value="C:extracellular region"/>
    <property type="evidence" value="ECO:0007669"/>
    <property type="project" value="UniProtKB-SubCell"/>
</dbReference>
<dbReference type="Gene3D" id="3.20.20.80">
    <property type="entry name" value="Glycosidases"/>
    <property type="match status" value="1"/>
</dbReference>
<evidence type="ECO:0000256" key="3">
    <source>
        <dbReference type="ARBA" id="ARBA00022525"/>
    </source>
</evidence>
<dbReference type="GO" id="GO:0009251">
    <property type="term" value="P:glucan catabolic process"/>
    <property type="evidence" value="ECO:0007669"/>
    <property type="project" value="TreeGrafter"/>
</dbReference>
<dbReference type="AlphaFoldDB" id="N1PNN8"/>
<reference evidence="14 15" key="2">
    <citation type="journal article" date="2012" name="PLoS Pathog.">
        <title>Diverse lifestyles and strategies of plant pathogenesis encoded in the genomes of eighteen Dothideomycetes fungi.</title>
        <authorList>
            <person name="Ohm R.A."/>
            <person name="Feau N."/>
            <person name="Henrissat B."/>
            <person name="Schoch C.L."/>
            <person name="Horwitz B.A."/>
            <person name="Barry K.W."/>
            <person name="Condon B.J."/>
            <person name="Copeland A.C."/>
            <person name="Dhillon B."/>
            <person name="Glaser F."/>
            <person name="Hesse C.N."/>
            <person name="Kosti I."/>
            <person name="LaButti K."/>
            <person name="Lindquist E.A."/>
            <person name="Lucas S."/>
            <person name="Salamov A.A."/>
            <person name="Bradshaw R.E."/>
            <person name="Ciuffetti L."/>
            <person name="Hamelin R.C."/>
            <person name="Kema G.H.J."/>
            <person name="Lawrence C."/>
            <person name="Scott J.A."/>
            <person name="Spatafora J.W."/>
            <person name="Turgeon B.G."/>
            <person name="de Wit P.J.G.M."/>
            <person name="Zhong S."/>
            <person name="Goodwin S.B."/>
            <person name="Grigoriev I.V."/>
        </authorList>
    </citation>
    <scope>NUCLEOTIDE SEQUENCE [LARGE SCALE GENOMIC DNA]</scope>
    <source>
        <strain evidence="15">NZE10 / CBS 128990</strain>
    </source>
</reference>
<name>N1PNN8_DOTSN</name>
<dbReference type="InterPro" id="IPR017853">
    <property type="entry name" value="GH"/>
</dbReference>
<keyword evidence="3" id="KW-0964">Secreted</keyword>
<accession>N1PNN8</accession>
<comment type="similarity">
    <text evidence="2 10">Belongs to the glycosyl hydrolase 5 (cellulase A) family.</text>
</comment>
<evidence type="ECO:0000259" key="13">
    <source>
        <dbReference type="Pfam" id="PF00150"/>
    </source>
</evidence>
<keyword evidence="4 12" id="KW-0732">Signal</keyword>
<evidence type="ECO:0000256" key="11">
    <source>
        <dbReference type="SAM" id="MobiDB-lite"/>
    </source>
</evidence>
<dbReference type="GO" id="GO:0071555">
    <property type="term" value="P:cell wall organization"/>
    <property type="evidence" value="ECO:0007669"/>
    <property type="project" value="UniProtKB-KW"/>
</dbReference>
<keyword evidence="5 10" id="KW-0378">Hydrolase</keyword>
<protein>
    <recommendedName>
        <fullName evidence="9">glucan 1,3-beta-glucosidase</fullName>
        <ecNumber evidence="9">3.2.1.58</ecNumber>
    </recommendedName>
</protein>
<dbReference type="InterPro" id="IPR001547">
    <property type="entry name" value="Glyco_hydro_5"/>
</dbReference>
<evidence type="ECO:0000256" key="7">
    <source>
        <dbReference type="ARBA" id="ARBA00023316"/>
    </source>
</evidence>
<feature type="domain" description="Glycoside hydrolase family 5" evidence="13">
    <location>
        <begin position="149"/>
        <end position="391"/>
    </location>
</feature>
<dbReference type="GO" id="GO:0009986">
    <property type="term" value="C:cell surface"/>
    <property type="evidence" value="ECO:0007669"/>
    <property type="project" value="TreeGrafter"/>
</dbReference>
<evidence type="ECO:0000313" key="15">
    <source>
        <dbReference type="Proteomes" id="UP000016933"/>
    </source>
</evidence>
<dbReference type="EC" id="3.2.1.58" evidence="9"/>
<organism evidence="14 15">
    <name type="scientific">Dothistroma septosporum (strain NZE10 / CBS 128990)</name>
    <name type="common">Red band needle blight fungus</name>
    <name type="synonym">Mycosphaerella pini</name>
    <dbReference type="NCBI Taxonomy" id="675120"/>
    <lineage>
        <taxon>Eukaryota</taxon>
        <taxon>Fungi</taxon>
        <taxon>Dikarya</taxon>
        <taxon>Ascomycota</taxon>
        <taxon>Pezizomycotina</taxon>
        <taxon>Dothideomycetes</taxon>
        <taxon>Dothideomycetidae</taxon>
        <taxon>Mycosphaerellales</taxon>
        <taxon>Mycosphaerellaceae</taxon>
        <taxon>Dothistroma</taxon>
    </lineage>
</organism>
<dbReference type="GO" id="GO:0004338">
    <property type="term" value="F:glucan exo-1,3-beta-glucosidase activity"/>
    <property type="evidence" value="ECO:0007669"/>
    <property type="project" value="UniProtKB-EC"/>
</dbReference>
<evidence type="ECO:0000256" key="4">
    <source>
        <dbReference type="ARBA" id="ARBA00022729"/>
    </source>
</evidence>
<sequence length="493" mass="52590">MSCVIHLLLVVLLGSATVNAQNQRPPPRPTTAATPSKPSTSSSSSKTTSTSSQSVATTSIAKLATSATSQSSSGSSFSSAWSSITSQSSTGSSIIPAQTPSTTSVPSGYIRGVNIGAWLLLEPWMNTDLFSGTTAIDELTFDALPSASSALSNHWATYFTEADVEFIAGYGMNALRIPIGFWAFDTLGTPFISGAQAYLDQAIVWARASGLKVLVDIHGSPGSQNGWDHSGNATGCSWQLGSNTTYLGDSMLNNINVLKQVVTKYGSTQYADVVYAIEIANEPISWGANNIDVTKNWASVAYSAMKSVATNPDVQILMHDGFMGPQDWYDLASAINSNSASPQFALDVHLYQNQVASDSSLNMTQHIQNACNWGNTAKNSLLPVYVGEFSAAVNICVNPDGSNFGDDGTQSCTVTGCQCTSTVSIDQWSPALKNLTRMYWEAQIQAFEHANAGYFLWGFGAWGGWSMRDLYSYGVIGDTINERVYGTQCTFVV</sequence>
<dbReference type="eggNOG" id="ENOG502QPYU">
    <property type="taxonomic scope" value="Eukaryota"/>
</dbReference>
<feature type="compositionally biased region" description="Low complexity" evidence="11">
    <location>
        <begin position="30"/>
        <end position="51"/>
    </location>
</feature>
<evidence type="ECO:0000256" key="12">
    <source>
        <dbReference type="SAM" id="SignalP"/>
    </source>
</evidence>
<dbReference type="HOGENOM" id="CLU_004624_0_1_1"/>
<evidence type="ECO:0000256" key="6">
    <source>
        <dbReference type="ARBA" id="ARBA00023295"/>
    </source>
</evidence>
<comment type="catalytic activity">
    <reaction evidence="8">
        <text>Successive hydrolysis of beta-D-glucose units from the non-reducing ends of (1-&gt;3)-beta-D-glucans, releasing alpha-glucose.</text>
        <dbReference type="EC" id="3.2.1.58"/>
    </reaction>
</comment>
<dbReference type="Proteomes" id="UP000016933">
    <property type="component" value="Unassembled WGS sequence"/>
</dbReference>
<feature type="region of interest" description="Disordered" evidence="11">
    <location>
        <begin position="20"/>
        <end position="51"/>
    </location>
</feature>
<dbReference type="PANTHER" id="PTHR31297">
    <property type="entry name" value="GLUCAN ENDO-1,6-BETA-GLUCOSIDASE B"/>
    <property type="match status" value="1"/>
</dbReference>
<proteinExistence type="inferred from homology"/>
<evidence type="ECO:0000256" key="1">
    <source>
        <dbReference type="ARBA" id="ARBA00004613"/>
    </source>
</evidence>
<feature type="chain" id="PRO_5004109991" description="glucan 1,3-beta-glucosidase" evidence="12">
    <location>
        <begin position="21"/>
        <end position="493"/>
    </location>
</feature>
<dbReference type="InterPro" id="IPR050386">
    <property type="entry name" value="Glycosyl_hydrolase_5"/>
</dbReference>
<evidence type="ECO:0000256" key="2">
    <source>
        <dbReference type="ARBA" id="ARBA00005641"/>
    </source>
</evidence>
<evidence type="ECO:0000256" key="5">
    <source>
        <dbReference type="ARBA" id="ARBA00022801"/>
    </source>
</evidence>
<gene>
    <name evidence="14" type="ORF">DOTSEDRAFT_71743</name>
</gene>
<dbReference type="SUPFAM" id="SSF51445">
    <property type="entry name" value="(Trans)glycosidases"/>
    <property type="match status" value="1"/>
</dbReference>
<dbReference type="Pfam" id="PF00150">
    <property type="entry name" value="Cellulase"/>
    <property type="match status" value="1"/>
</dbReference>
<evidence type="ECO:0000256" key="10">
    <source>
        <dbReference type="RuleBase" id="RU361153"/>
    </source>
</evidence>
<dbReference type="OrthoDB" id="62120at2759"/>
<evidence type="ECO:0000256" key="8">
    <source>
        <dbReference type="ARBA" id="ARBA00036824"/>
    </source>
</evidence>
<keyword evidence="6 10" id="KW-0326">Glycosidase</keyword>
<dbReference type="EMBL" id="KB446539">
    <property type="protein sequence ID" value="EME44039.1"/>
    <property type="molecule type" value="Genomic_DNA"/>
</dbReference>
<evidence type="ECO:0000313" key="14">
    <source>
        <dbReference type="EMBL" id="EME44039.1"/>
    </source>
</evidence>
<keyword evidence="7" id="KW-0961">Cell wall biogenesis/degradation</keyword>
<evidence type="ECO:0000256" key="9">
    <source>
        <dbReference type="ARBA" id="ARBA00038929"/>
    </source>
</evidence>
<reference evidence="15" key="1">
    <citation type="journal article" date="2012" name="PLoS Genet.">
        <title>The genomes of the fungal plant pathogens Cladosporium fulvum and Dothistroma septosporum reveal adaptation to different hosts and lifestyles but also signatures of common ancestry.</title>
        <authorList>
            <person name="de Wit P.J.G.M."/>
            <person name="van der Burgt A."/>
            <person name="Oekmen B."/>
            <person name="Stergiopoulos I."/>
            <person name="Abd-Elsalam K.A."/>
            <person name="Aerts A.L."/>
            <person name="Bahkali A.H."/>
            <person name="Beenen H.G."/>
            <person name="Chettri P."/>
            <person name="Cox M.P."/>
            <person name="Datema E."/>
            <person name="de Vries R.P."/>
            <person name="Dhillon B."/>
            <person name="Ganley A.R."/>
            <person name="Griffiths S.A."/>
            <person name="Guo Y."/>
            <person name="Hamelin R.C."/>
            <person name="Henrissat B."/>
            <person name="Kabir M.S."/>
            <person name="Jashni M.K."/>
            <person name="Kema G."/>
            <person name="Klaubauf S."/>
            <person name="Lapidus A."/>
            <person name="Levasseur A."/>
            <person name="Lindquist E."/>
            <person name="Mehrabi R."/>
            <person name="Ohm R.A."/>
            <person name="Owen T.J."/>
            <person name="Salamov A."/>
            <person name="Schwelm A."/>
            <person name="Schijlen E."/>
            <person name="Sun H."/>
            <person name="van den Burg H.A."/>
            <person name="van Ham R.C.H.J."/>
            <person name="Zhang S."/>
            <person name="Goodwin S.B."/>
            <person name="Grigoriev I.V."/>
            <person name="Collemare J."/>
            <person name="Bradshaw R.E."/>
        </authorList>
    </citation>
    <scope>NUCLEOTIDE SEQUENCE [LARGE SCALE GENOMIC DNA]</scope>
    <source>
        <strain evidence="15">NZE10 / CBS 128990</strain>
    </source>
</reference>
<dbReference type="PANTHER" id="PTHR31297:SF1">
    <property type="entry name" value="GLUCAN 1,3-BETA-GLUCOSIDASE I_II-RELATED"/>
    <property type="match status" value="1"/>
</dbReference>
<feature type="signal peptide" evidence="12">
    <location>
        <begin position="1"/>
        <end position="20"/>
    </location>
</feature>
<dbReference type="STRING" id="675120.N1PNN8"/>
<comment type="subcellular location">
    <subcellularLocation>
        <location evidence="1">Secreted</location>
    </subcellularLocation>
</comment>
<dbReference type="OMA" id="TNICVNP"/>